<feature type="compositionally biased region" description="Basic and acidic residues" evidence="1">
    <location>
        <begin position="11"/>
        <end position="29"/>
    </location>
</feature>
<sequence>MTEQKPTAQPEQKEKTPEQIKKEAQKKEKERAALRAFKSKYFDYYDDVKYHGYHEW</sequence>
<evidence type="ECO:0000256" key="1">
    <source>
        <dbReference type="SAM" id="MobiDB-lite"/>
    </source>
</evidence>
<organism evidence="2 3">
    <name type="scientific">Candidatus Stercoripulliclostridium merdipullorum</name>
    <dbReference type="NCBI Taxonomy" id="2840952"/>
    <lineage>
        <taxon>Bacteria</taxon>
        <taxon>Bacillati</taxon>
        <taxon>Bacillota</taxon>
        <taxon>Clostridia</taxon>
        <taxon>Eubacteriales</taxon>
        <taxon>Candidatus Stercoripulliclostridium</taxon>
    </lineage>
</organism>
<dbReference type="EMBL" id="DVOH01000057">
    <property type="protein sequence ID" value="HIV00880.1"/>
    <property type="molecule type" value="Genomic_DNA"/>
</dbReference>
<dbReference type="AlphaFoldDB" id="A0A9D1SXZ6"/>
<dbReference type="Proteomes" id="UP000886891">
    <property type="component" value="Unassembled WGS sequence"/>
</dbReference>
<proteinExistence type="predicted"/>
<reference evidence="2" key="2">
    <citation type="journal article" date="2021" name="PeerJ">
        <title>Extensive microbial diversity within the chicken gut microbiome revealed by metagenomics and culture.</title>
        <authorList>
            <person name="Gilroy R."/>
            <person name="Ravi A."/>
            <person name="Getino M."/>
            <person name="Pursley I."/>
            <person name="Horton D.L."/>
            <person name="Alikhan N.F."/>
            <person name="Baker D."/>
            <person name="Gharbi K."/>
            <person name="Hall N."/>
            <person name="Watson M."/>
            <person name="Adriaenssens E.M."/>
            <person name="Foster-Nyarko E."/>
            <person name="Jarju S."/>
            <person name="Secka A."/>
            <person name="Antonio M."/>
            <person name="Oren A."/>
            <person name="Chaudhuri R.R."/>
            <person name="La Ragione R."/>
            <person name="Hildebrand F."/>
            <person name="Pallen M.J."/>
        </authorList>
    </citation>
    <scope>NUCLEOTIDE SEQUENCE</scope>
    <source>
        <strain evidence="2">23406</strain>
    </source>
</reference>
<feature type="compositionally biased region" description="Polar residues" evidence="1">
    <location>
        <begin position="1"/>
        <end position="10"/>
    </location>
</feature>
<feature type="region of interest" description="Disordered" evidence="1">
    <location>
        <begin position="1"/>
        <end position="29"/>
    </location>
</feature>
<evidence type="ECO:0000313" key="2">
    <source>
        <dbReference type="EMBL" id="HIV00880.1"/>
    </source>
</evidence>
<accession>A0A9D1SXZ6</accession>
<name>A0A9D1SXZ6_9FIRM</name>
<gene>
    <name evidence="2" type="ORF">IAB14_07205</name>
</gene>
<reference evidence="2" key="1">
    <citation type="submission" date="2020-10" db="EMBL/GenBank/DDBJ databases">
        <authorList>
            <person name="Gilroy R."/>
        </authorList>
    </citation>
    <scope>NUCLEOTIDE SEQUENCE</scope>
    <source>
        <strain evidence="2">23406</strain>
    </source>
</reference>
<protein>
    <submittedName>
        <fullName evidence="2">Uncharacterized protein</fullName>
    </submittedName>
</protein>
<evidence type="ECO:0000313" key="3">
    <source>
        <dbReference type="Proteomes" id="UP000886891"/>
    </source>
</evidence>
<comment type="caution">
    <text evidence="2">The sequence shown here is derived from an EMBL/GenBank/DDBJ whole genome shotgun (WGS) entry which is preliminary data.</text>
</comment>